<gene>
    <name evidence="2" type="ORF">SBOR_3294</name>
</gene>
<feature type="region of interest" description="Disordered" evidence="1">
    <location>
        <begin position="1"/>
        <end position="22"/>
    </location>
</feature>
<proteinExistence type="predicted"/>
<keyword evidence="3" id="KW-1185">Reference proteome</keyword>
<dbReference type="AlphaFoldDB" id="W9CNZ1"/>
<feature type="compositionally biased region" description="Basic residues" evidence="1">
    <location>
        <begin position="1"/>
        <end position="17"/>
    </location>
</feature>
<protein>
    <submittedName>
        <fullName evidence="2">Uncharacterized protein</fullName>
    </submittedName>
</protein>
<evidence type="ECO:0000256" key="1">
    <source>
        <dbReference type="SAM" id="MobiDB-lite"/>
    </source>
</evidence>
<dbReference type="HOGENOM" id="CLU_535263_0_0_1"/>
<evidence type="ECO:0000313" key="2">
    <source>
        <dbReference type="EMBL" id="ESZ96314.1"/>
    </source>
</evidence>
<dbReference type="OrthoDB" id="202825at2759"/>
<feature type="region of interest" description="Disordered" evidence="1">
    <location>
        <begin position="133"/>
        <end position="188"/>
    </location>
</feature>
<dbReference type="EMBL" id="AYSA01000143">
    <property type="protein sequence ID" value="ESZ96314.1"/>
    <property type="molecule type" value="Genomic_DNA"/>
</dbReference>
<comment type="caution">
    <text evidence="2">The sequence shown here is derived from an EMBL/GenBank/DDBJ whole genome shotgun (WGS) entry which is preliminary data.</text>
</comment>
<accession>W9CNZ1</accession>
<dbReference type="Proteomes" id="UP000019487">
    <property type="component" value="Unassembled WGS sequence"/>
</dbReference>
<reference evidence="2 3" key="1">
    <citation type="journal article" date="2014" name="Genome Announc.">
        <title>Draft genome sequence of Sclerotinia borealis, a psychrophilic plant pathogenic fungus.</title>
        <authorList>
            <person name="Mardanov A.V."/>
            <person name="Beletsky A.V."/>
            <person name="Kadnikov V.V."/>
            <person name="Ignatov A.N."/>
            <person name="Ravin N.V."/>
        </authorList>
    </citation>
    <scope>NUCLEOTIDE SEQUENCE [LARGE SCALE GENOMIC DNA]</scope>
    <source>
        <strain evidence="3">F-4157</strain>
    </source>
</reference>
<feature type="compositionally biased region" description="Polar residues" evidence="1">
    <location>
        <begin position="152"/>
        <end position="167"/>
    </location>
</feature>
<name>W9CNZ1_SCLBF</name>
<evidence type="ECO:0000313" key="3">
    <source>
        <dbReference type="Proteomes" id="UP000019487"/>
    </source>
</evidence>
<sequence length="532" mass="60221">MPAAKKRKSPLRKKQNSKRGAEEVVEVVNPVIGHPDAAFNKSDQDSLMWKFTHIFSEDQIALILSVLKRKPYDVSIKDYLNGFQKSIKSEETRSNRMVDSGEFWKQQSEERFQQIQQLKTHVGILEKRLRSFPKVPQKPSAKGSDGDEIPSRSRSNTSASHGSQSLDLSGKRKRTHTMDTIPDEDDEMGTDVLEYSNRHLMIVSYLYQISEKRRSLCDKKRLPGSHVEPMPMLCRQLIGFTWEAIYECTLKYADVRKSNSRPKDIKPLTYLVNEIAGSYKRCVEVTAEQYRTINGRELVRKASIIYSFCSFFDKGLSQLHSLCVRNAKLSVCSSNPAPQQAGIPTKNDEPVMIGFTANLLIDILRRVNWQQDNELHEQIIEGILATILNYIGKLMSNIIFHEEVAASNVPGNISSGEISLPPTTMESELESKYLVPILHVALEVFKENKMPGPTEGLVKREIKRIQNTFTNSLIGGNLMALAVPERITEEPLDIPGLEGLEMYGNEWTIQSVFSMVGMEDVDFDADDEMVMG</sequence>
<organism evidence="2 3">
    <name type="scientific">Sclerotinia borealis (strain F-4128)</name>
    <dbReference type="NCBI Taxonomy" id="1432307"/>
    <lineage>
        <taxon>Eukaryota</taxon>
        <taxon>Fungi</taxon>
        <taxon>Dikarya</taxon>
        <taxon>Ascomycota</taxon>
        <taxon>Pezizomycotina</taxon>
        <taxon>Leotiomycetes</taxon>
        <taxon>Helotiales</taxon>
        <taxon>Sclerotiniaceae</taxon>
        <taxon>Sclerotinia</taxon>
    </lineage>
</organism>